<proteinExistence type="inferred from homology"/>
<keyword evidence="6" id="KW-1185">Reference proteome</keyword>
<keyword evidence="3" id="KW-0472">Membrane</keyword>
<gene>
    <name evidence="5" type="ORF">C0Q70_18588</name>
</gene>
<dbReference type="GO" id="GO:0006626">
    <property type="term" value="P:protein targeting to mitochondrion"/>
    <property type="evidence" value="ECO:0007669"/>
    <property type="project" value="TreeGrafter"/>
</dbReference>
<dbReference type="EMBL" id="PZQS01000012">
    <property type="protein sequence ID" value="PVD20433.1"/>
    <property type="molecule type" value="Genomic_DNA"/>
</dbReference>
<dbReference type="SUPFAM" id="SSF47616">
    <property type="entry name" value="GST C-terminal domain-like"/>
    <property type="match status" value="1"/>
</dbReference>
<evidence type="ECO:0000256" key="1">
    <source>
        <dbReference type="ARBA" id="ARBA00007409"/>
    </source>
</evidence>
<name>A0A2T7NGX6_POMCA</name>
<keyword evidence="2" id="KW-0175">Coiled coil</keyword>
<protein>
    <recommendedName>
        <fullName evidence="4">GST N-terminal domain-containing protein</fullName>
    </recommendedName>
</protein>
<dbReference type="PANTHER" id="PTHR44188:SF1">
    <property type="entry name" value="GDAP1, ISOFORM A"/>
    <property type="match status" value="1"/>
</dbReference>
<dbReference type="PROSITE" id="PS50404">
    <property type="entry name" value="GST_NTER"/>
    <property type="match status" value="1"/>
</dbReference>
<dbReference type="GO" id="GO:0000266">
    <property type="term" value="P:mitochondrial fission"/>
    <property type="evidence" value="ECO:0007669"/>
    <property type="project" value="TreeGrafter"/>
</dbReference>
<dbReference type="Pfam" id="PF13417">
    <property type="entry name" value="GST_N_3"/>
    <property type="match status" value="1"/>
</dbReference>
<dbReference type="AlphaFoldDB" id="A0A2T7NGX6"/>
<accession>A0A2T7NGX6</accession>
<feature type="coiled-coil region" evidence="2">
    <location>
        <begin position="186"/>
        <end position="213"/>
    </location>
</feature>
<feature type="transmembrane region" description="Helical" evidence="3">
    <location>
        <begin position="291"/>
        <end position="314"/>
    </location>
</feature>
<comment type="caution">
    <text evidence="5">The sequence shown here is derived from an EMBL/GenBank/DDBJ whole genome shotgun (WGS) entry which is preliminary data.</text>
</comment>
<evidence type="ECO:0000256" key="3">
    <source>
        <dbReference type="SAM" id="Phobius"/>
    </source>
</evidence>
<dbReference type="Proteomes" id="UP000245119">
    <property type="component" value="Linkage Group LG12"/>
</dbReference>
<keyword evidence="3" id="KW-0812">Transmembrane</keyword>
<evidence type="ECO:0000256" key="2">
    <source>
        <dbReference type="SAM" id="Coils"/>
    </source>
</evidence>
<reference evidence="5 6" key="1">
    <citation type="submission" date="2018-04" db="EMBL/GenBank/DDBJ databases">
        <title>The genome of golden apple snail Pomacea canaliculata provides insight into stress tolerance and invasive adaptation.</title>
        <authorList>
            <person name="Liu C."/>
            <person name="Liu B."/>
            <person name="Ren Y."/>
            <person name="Zhang Y."/>
            <person name="Wang H."/>
            <person name="Li S."/>
            <person name="Jiang F."/>
            <person name="Yin L."/>
            <person name="Zhang G."/>
            <person name="Qian W."/>
            <person name="Fan W."/>
        </authorList>
    </citation>
    <scope>NUCLEOTIDE SEQUENCE [LARGE SCALE GENOMIC DNA]</scope>
    <source>
        <strain evidence="5">SZHN2017</strain>
        <tissue evidence="5">Muscle</tissue>
    </source>
</reference>
<dbReference type="OrthoDB" id="249703at2759"/>
<dbReference type="STRING" id="400727.A0A2T7NGX6"/>
<sequence length="317" mass="35928">MHGGKVGGTVAEHLDSTGVPGVLIALQEKNVKYDSHTIEVHKGQQLEPWYMRINSAGQVPTLQDGEKIVKESEDIVDYIDREFPNDSKLIPDLSTEVGKEVVKWRKLLHAVPVVMITYGLYCNPELSTSGLKIPKCLFRSKEDILVSFQLFEKKMEQLSDLHPDLREAYLAKICAIHDLKVRIDDKEGVVRVLMELESTLDQVEEQLNKVDADPSKELWFCGQQFTAADITLCVLMGRLDLLGLSERYHSKNKRLRLHQYWLQAKKRPTINRVVVNVRKEMMKQRLKKNAMTALPLIGGLVALGLAAGLAFVFAQKR</sequence>
<comment type="similarity">
    <text evidence="1">Belongs to the GST superfamily.</text>
</comment>
<evidence type="ECO:0000313" key="5">
    <source>
        <dbReference type="EMBL" id="PVD20433.1"/>
    </source>
</evidence>
<keyword evidence="3" id="KW-1133">Transmembrane helix</keyword>
<dbReference type="GO" id="GO:0008053">
    <property type="term" value="P:mitochondrial fusion"/>
    <property type="evidence" value="ECO:0007669"/>
    <property type="project" value="TreeGrafter"/>
</dbReference>
<organism evidence="5 6">
    <name type="scientific">Pomacea canaliculata</name>
    <name type="common">Golden apple snail</name>
    <dbReference type="NCBI Taxonomy" id="400727"/>
    <lineage>
        <taxon>Eukaryota</taxon>
        <taxon>Metazoa</taxon>
        <taxon>Spiralia</taxon>
        <taxon>Lophotrochozoa</taxon>
        <taxon>Mollusca</taxon>
        <taxon>Gastropoda</taxon>
        <taxon>Caenogastropoda</taxon>
        <taxon>Architaenioglossa</taxon>
        <taxon>Ampullarioidea</taxon>
        <taxon>Ampullariidae</taxon>
        <taxon>Pomacea</taxon>
    </lineage>
</organism>
<dbReference type="SUPFAM" id="SSF52833">
    <property type="entry name" value="Thioredoxin-like"/>
    <property type="match status" value="1"/>
</dbReference>
<dbReference type="InterPro" id="IPR036249">
    <property type="entry name" value="Thioredoxin-like_sf"/>
</dbReference>
<dbReference type="Gene3D" id="3.40.30.10">
    <property type="entry name" value="Glutaredoxin"/>
    <property type="match status" value="1"/>
</dbReference>
<evidence type="ECO:0000313" key="6">
    <source>
        <dbReference type="Proteomes" id="UP000245119"/>
    </source>
</evidence>
<dbReference type="PANTHER" id="PTHR44188">
    <property type="entry name" value="GDAP1, ISOFORM A"/>
    <property type="match status" value="1"/>
</dbReference>
<dbReference type="InterPro" id="IPR036282">
    <property type="entry name" value="Glutathione-S-Trfase_C_sf"/>
</dbReference>
<dbReference type="GO" id="GO:0005741">
    <property type="term" value="C:mitochondrial outer membrane"/>
    <property type="evidence" value="ECO:0007669"/>
    <property type="project" value="TreeGrafter"/>
</dbReference>
<evidence type="ECO:0000259" key="4">
    <source>
        <dbReference type="PROSITE" id="PS50404"/>
    </source>
</evidence>
<dbReference type="Gene3D" id="1.20.1050.10">
    <property type="match status" value="1"/>
</dbReference>
<dbReference type="InterPro" id="IPR004045">
    <property type="entry name" value="Glutathione_S-Trfase_N"/>
</dbReference>
<feature type="domain" description="GST N-terminal" evidence="4">
    <location>
        <begin position="6"/>
        <end position="87"/>
    </location>
</feature>